<dbReference type="AlphaFoldDB" id="A0ABD0Y3R8"/>
<keyword evidence="5" id="KW-1185">Reference proteome</keyword>
<evidence type="ECO:0000259" key="3">
    <source>
        <dbReference type="PROSITE" id="PS50009"/>
    </source>
</evidence>
<feature type="non-terminal residue" evidence="4">
    <location>
        <position position="1"/>
    </location>
</feature>
<gene>
    <name evidence="4" type="ORF">AAG570_003477</name>
</gene>
<feature type="domain" description="Ras-GEF" evidence="3">
    <location>
        <begin position="10"/>
        <end position="136"/>
    </location>
</feature>
<dbReference type="EMBL" id="JBFDAA010000014">
    <property type="protein sequence ID" value="KAL1122071.1"/>
    <property type="molecule type" value="Genomic_DNA"/>
</dbReference>
<dbReference type="InterPro" id="IPR001895">
    <property type="entry name" value="RASGEF_cat_dom"/>
</dbReference>
<dbReference type="Gene3D" id="1.10.840.10">
    <property type="entry name" value="Ras guanine-nucleotide exchange factors catalytic domain"/>
    <property type="match status" value="1"/>
</dbReference>
<sequence>QSDVSELCVSAVCLAEQLSHIELERLSYIGPEEFVQGFVADSRIVELSFKDPKLTRNYEAYTEKSKKHRIRVIEFWIETGKECFTLGNFNSLMAIVAGLNAAPVTRLKKTVSPCDLLPYKIILRLINKFYTPLLHV</sequence>
<evidence type="ECO:0000256" key="1">
    <source>
        <dbReference type="ARBA" id="ARBA00022658"/>
    </source>
</evidence>
<evidence type="ECO:0000313" key="4">
    <source>
        <dbReference type="EMBL" id="KAL1122071.1"/>
    </source>
</evidence>
<dbReference type="InterPro" id="IPR008937">
    <property type="entry name" value="Ras-like_GEF"/>
</dbReference>
<dbReference type="Proteomes" id="UP001558652">
    <property type="component" value="Unassembled WGS sequence"/>
</dbReference>
<keyword evidence="1 2" id="KW-0344">Guanine-nucleotide releasing factor</keyword>
<dbReference type="InterPro" id="IPR023578">
    <property type="entry name" value="Ras_GEF_dom_sf"/>
</dbReference>
<accession>A0ABD0Y3R8</accession>
<proteinExistence type="predicted"/>
<comment type="caution">
    <text evidence="4">The sequence shown here is derived from an EMBL/GenBank/DDBJ whole genome shotgun (WGS) entry which is preliminary data.</text>
</comment>
<organism evidence="4 5">
    <name type="scientific">Ranatra chinensis</name>
    <dbReference type="NCBI Taxonomy" id="642074"/>
    <lineage>
        <taxon>Eukaryota</taxon>
        <taxon>Metazoa</taxon>
        <taxon>Ecdysozoa</taxon>
        <taxon>Arthropoda</taxon>
        <taxon>Hexapoda</taxon>
        <taxon>Insecta</taxon>
        <taxon>Pterygota</taxon>
        <taxon>Neoptera</taxon>
        <taxon>Paraneoptera</taxon>
        <taxon>Hemiptera</taxon>
        <taxon>Heteroptera</taxon>
        <taxon>Panheteroptera</taxon>
        <taxon>Nepomorpha</taxon>
        <taxon>Nepidae</taxon>
        <taxon>Ranatrinae</taxon>
        <taxon>Ranatra</taxon>
    </lineage>
</organism>
<protein>
    <recommendedName>
        <fullName evidence="3">Ras-GEF domain-containing protein</fullName>
    </recommendedName>
</protein>
<dbReference type="Pfam" id="PF00617">
    <property type="entry name" value="RasGEF"/>
    <property type="match status" value="1"/>
</dbReference>
<dbReference type="PANTHER" id="PTHR23113">
    <property type="entry name" value="GUANINE NUCLEOTIDE EXCHANGE FACTOR"/>
    <property type="match status" value="1"/>
</dbReference>
<dbReference type="PROSITE" id="PS50009">
    <property type="entry name" value="RASGEF_CAT"/>
    <property type="match status" value="1"/>
</dbReference>
<reference evidence="4 5" key="1">
    <citation type="submission" date="2024-07" db="EMBL/GenBank/DDBJ databases">
        <title>Chromosome-level genome assembly of the water stick insect Ranatra chinensis (Heteroptera: Nepidae).</title>
        <authorList>
            <person name="Liu X."/>
        </authorList>
    </citation>
    <scope>NUCLEOTIDE SEQUENCE [LARGE SCALE GENOMIC DNA]</scope>
    <source>
        <strain evidence="4">Cailab_2021Rc</strain>
        <tissue evidence="4">Muscle</tissue>
    </source>
</reference>
<dbReference type="PANTHER" id="PTHR23113:SF356">
    <property type="entry name" value="FI05912P-RELATED"/>
    <property type="match status" value="1"/>
</dbReference>
<dbReference type="InterPro" id="IPR036964">
    <property type="entry name" value="RASGEF_cat_dom_sf"/>
</dbReference>
<dbReference type="GO" id="GO:0005085">
    <property type="term" value="F:guanyl-nucleotide exchange factor activity"/>
    <property type="evidence" value="ECO:0007669"/>
    <property type="project" value="UniProtKB-KW"/>
</dbReference>
<evidence type="ECO:0000313" key="5">
    <source>
        <dbReference type="Proteomes" id="UP001558652"/>
    </source>
</evidence>
<dbReference type="SUPFAM" id="SSF48366">
    <property type="entry name" value="Ras GEF"/>
    <property type="match status" value="1"/>
</dbReference>
<evidence type="ECO:0000256" key="2">
    <source>
        <dbReference type="PROSITE-ProRule" id="PRU00168"/>
    </source>
</evidence>
<name>A0ABD0Y3R8_9HEMI</name>